<organism evidence="2 3">
    <name type="scientific">Sinocyclocheilus rhinocerous</name>
    <dbReference type="NCBI Taxonomy" id="307959"/>
    <lineage>
        <taxon>Eukaryota</taxon>
        <taxon>Metazoa</taxon>
        <taxon>Chordata</taxon>
        <taxon>Craniata</taxon>
        <taxon>Vertebrata</taxon>
        <taxon>Euteleostomi</taxon>
        <taxon>Actinopterygii</taxon>
        <taxon>Neopterygii</taxon>
        <taxon>Teleostei</taxon>
        <taxon>Ostariophysi</taxon>
        <taxon>Cypriniformes</taxon>
        <taxon>Cyprinidae</taxon>
        <taxon>Cyprininae</taxon>
        <taxon>Sinocyclocheilus</taxon>
    </lineage>
</organism>
<dbReference type="Proteomes" id="UP000472270">
    <property type="component" value="Unassembled WGS sequence"/>
</dbReference>
<dbReference type="Ensembl" id="ENSSRHT00000025009.1">
    <property type="protein sequence ID" value="ENSSRHP00000024280.1"/>
    <property type="gene ID" value="ENSSRHG00000012763.1"/>
</dbReference>
<evidence type="ECO:0000313" key="2">
    <source>
        <dbReference type="Ensembl" id="ENSSRHP00000024280.1"/>
    </source>
</evidence>
<sequence length="107" mass="12297">MRPPPDPPNLVENTPPRSRDSDTSQHFHFSKEVSCSGSIQALSYLTGSALRNGLHMIFRHDSRSKGTYTLHSKGIKVRETLDTQMGKCPQFSLVLYYNIHKEYWPIY</sequence>
<accession>A0A673HEE0</accession>
<evidence type="ECO:0000256" key="1">
    <source>
        <dbReference type="SAM" id="MobiDB-lite"/>
    </source>
</evidence>
<reference evidence="2" key="2">
    <citation type="submission" date="2025-09" db="UniProtKB">
        <authorList>
            <consortium name="Ensembl"/>
        </authorList>
    </citation>
    <scope>IDENTIFICATION</scope>
</reference>
<protein>
    <submittedName>
        <fullName evidence="2">Uncharacterized protein</fullName>
    </submittedName>
</protein>
<proteinExistence type="predicted"/>
<dbReference type="AlphaFoldDB" id="A0A673HEE0"/>
<feature type="compositionally biased region" description="Basic and acidic residues" evidence="1">
    <location>
        <begin position="17"/>
        <end position="27"/>
    </location>
</feature>
<name>A0A673HEE0_9TELE</name>
<keyword evidence="3" id="KW-1185">Reference proteome</keyword>
<reference evidence="2" key="1">
    <citation type="submission" date="2025-08" db="UniProtKB">
        <authorList>
            <consortium name="Ensembl"/>
        </authorList>
    </citation>
    <scope>IDENTIFICATION</scope>
</reference>
<feature type="region of interest" description="Disordered" evidence="1">
    <location>
        <begin position="1"/>
        <end position="27"/>
    </location>
</feature>
<evidence type="ECO:0000313" key="3">
    <source>
        <dbReference type="Proteomes" id="UP000472270"/>
    </source>
</evidence>